<dbReference type="InterPro" id="IPR046335">
    <property type="entry name" value="LacI/GalR-like_sensor"/>
</dbReference>
<dbReference type="InterPro" id="IPR036388">
    <property type="entry name" value="WH-like_DNA-bd_sf"/>
</dbReference>
<dbReference type="EMBL" id="CP034234">
    <property type="protein sequence ID" value="AZK43901.1"/>
    <property type="molecule type" value="Genomic_DNA"/>
</dbReference>
<reference evidence="6 7" key="1">
    <citation type="journal article" date="2020" name="Int. J. Syst. Evol. Microbiol.">
        <title>Description of Erysipelothrix piscisicarius sp. nov., an emergent fish pathogen, and assessment of virulence using a tiger barb (Puntigrus tetrazona) infection model.</title>
        <authorList>
            <person name="Pomaranski E.K."/>
            <person name="Griffin M.J."/>
            <person name="Camus A.C."/>
            <person name="Armwood A.R."/>
            <person name="Shelley J."/>
            <person name="Waldbieser G.C."/>
            <person name="LaFrentz B.R."/>
            <person name="Garcia J.C."/>
            <person name="Yanong R."/>
            <person name="Soto E."/>
        </authorList>
    </citation>
    <scope>NUCLEOTIDE SEQUENCE [LARGE SCALE GENOMIC DNA]</scope>
    <source>
        <strain evidence="6 7">15TAL0474</strain>
    </source>
</reference>
<evidence type="ECO:0000313" key="7">
    <source>
        <dbReference type="Proteomes" id="UP000278804"/>
    </source>
</evidence>
<evidence type="ECO:0000259" key="5">
    <source>
        <dbReference type="PROSITE" id="PS50949"/>
    </source>
</evidence>
<dbReference type="GO" id="GO:0003700">
    <property type="term" value="F:DNA-binding transcription factor activity"/>
    <property type="evidence" value="ECO:0007669"/>
    <property type="project" value="InterPro"/>
</dbReference>
<evidence type="ECO:0000313" key="6">
    <source>
        <dbReference type="EMBL" id="AZK43901.1"/>
    </source>
</evidence>
<dbReference type="InterPro" id="IPR028082">
    <property type="entry name" value="Peripla_BP_I"/>
</dbReference>
<sequence>MTKPLYEKIKNNIQRDIMNGTLSVHSQLPTELELSTTYGVSRITSKRALNELEQDGLIYRVQGKGSFVAETNTKKTSDDVFDLLFMMPFPDASNFGDYTSGMLQALPGTPYRLHIQRYDLETQYDDYAGVIFYPTDNHDALEAVFTLYARNIPVVILDKEVSGMPITTVVSNNDQGGYEATKHLMEQGVDEVLFVTSEDIENVSSIRTRYFGYLRALSESSNYTHQAPFLWSQTDHSIDAALLNRIQSKHCGLVCGNDILALTLMNELKHLGTLIPQDVKIVGFDNTQASAYVDPPLTTIAQNFEEIGRVAMSALLSRIQDPNHPVSRQVLDVTLIKRKSTD</sequence>
<dbReference type="CDD" id="cd06267">
    <property type="entry name" value="PBP1_LacI_sugar_binding-like"/>
    <property type="match status" value="1"/>
</dbReference>
<dbReference type="PANTHER" id="PTHR30146:SF95">
    <property type="entry name" value="RIBOSE OPERON REPRESSOR"/>
    <property type="match status" value="1"/>
</dbReference>
<gene>
    <name evidence="6" type="ORF">EEI45_03130</name>
</gene>
<dbReference type="SMART" id="SM00345">
    <property type="entry name" value="HTH_GNTR"/>
    <property type="match status" value="1"/>
</dbReference>
<keyword evidence="1" id="KW-0678">Repressor</keyword>
<dbReference type="PRINTS" id="PR00035">
    <property type="entry name" value="HTHGNTR"/>
</dbReference>
<evidence type="ECO:0000256" key="4">
    <source>
        <dbReference type="ARBA" id="ARBA00023163"/>
    </source>
</evidence>
<feature type="domain" description="HTH gntR-type" evidence="5">
    <location>
        <begin position="3"/>
        <end position="71"/>
    </location>
</feature>
<protein>
    <submittedName>
        <fullName evidence="6">LacI family transcriptional regulator</fullName>
    </submittedName>
</protein>
<proteinExistence type="predicted"/>
<dbReference type="Proteomes" id="UP000278804">
    <property type="component" value="Chromosome"/>
</dbReference>
<dbReference type="PROSITE" id="PS50949">
    <property type="entry name" value="HTH_GNTR"/>
    <property type="match status" value="1"/>
</dbReference>
<keyword evidence="7" id="KW-1185">Reference proteome</keyword>
<dbReference type="Pfam" id="PF13377">
    <property type="entry name" value="Peripla_BP_3"/>
    <property type="match status" value="1"/>
</dbReference>
<name>A0A3S8RLR2_9FIRM</name>
<keyword evidence="3" id="KW-0238">DNA-binding</keyword>
<accession>A0A3S8RLR2</accession>
<dbReference type="RefSeq" id="WP_125164110.1">
    <property type="nucleotide sequence ID" value="NZ_CP034234.1"/>
</dbReference>
<dbReference type="FunFam" id="1.10.10.10:FF:000079">
    <property type="entry name" value="GntR family transcriptional regulator"/>
    <property type="match status" value="1"/>
</dbReference>
<dbReference type="InterPro" id="IPR036390">
    <property type="entry name" value="WH_DNA-bd_sf"/>
</dbReference>
<evidence type="ECO:0000256" key="2">
    <source>
        <dbReference type="ARBA" id="ARBA00023015"/>
    </source>
</evidence>
<dbReference type="Pfam" id="PF00392">
    <property type="entry name" value="GntR"/>
    <property type="match status" value="1"/>
</dbReference>
<dbReference type="PANTHER" id="PTHR30146">
    <property type="entry name" value="LACI-RELATED TRANSCRIPTIONAL REPRESSOR"/>
    <property type="match status" value="1"/>
</dbReference>
<dbReference type="SUPFAM" id="SSF46785">
    <property type="entry name" value="Winged helix' DNA-binding domain"/>
    <property type="match status" value="1"/>
</dbReference>
<dbReference type="KEGG" id="eri:EEI45_03130"/>
<evidence type="ECO:0000256" key="1">
    <source>
        <dbReference type="ARBA" id="ARBA00022491"/>
    </source>
</evidence>
<organism evidence="6 7">
    <name type="scientific">Erysipelothrix piscisicarius</name>
    <dbReference type="NCBI Taxonomy" id="2485784"/>
    <lineage>
        <taxon>Bacteria</taxon>
        <taxon>Bacillati</taxon>
        <taxon>Bacillota</taxon>
        <taxon>Erysipelotrichia</taxon>
        <taxon>Erysipelotrichales</taxon>
        <taxon>Erysipelotrichaceae</taxon>
        <taxon>Erysipelothrix</taxon>
    </lineage>
</organism>
<dbReference type="Gene3D" id="3.40.50.2300">
    <property type="match status" value="2"/>
</dbReference>
<dbReference type="GO" id="GO:0000976">
    <property type="term" value="F:transcription cis-regulatory region binding"/>
    <property type="evidence" value="ECO:0007669"/>
    <property type="project" value="TreeGrafter"/>
</dbReference>
<keyword evidence="4" id="KW-0804">Transcription</keyword>
<keyword evidence="2" id="KW-0805">Transcription regulation</keyword>
<dbReference type="AlphaFoldDB" id="A0A3S8RLR2"/>
<dbReference type="InterPro" id="IPR000524">
    <property type="entry name" value="Tscrpt_reg_HTH_GntR"/>
</dbReference>
<dbReference type="SUPFAM" id="SSF53822">
    <property type="entry name" value="Periplasmic binding protein-like I"/>
    <property type="match status" value="1"/>
</dbReference>
<evidence type="ECO:0000256" key="3">
    <source>
        <dbReference type="ARBA" id="ARBA00023125"/>
    </source>
</evidence>
<dbReference type="CDD" id="cd07377">
    <property type="entry name" value="WHTH_GntR"/>
    <property type="match status" value="1"/>
</dbReference>
<dbReference type="Gene3D" id="1.10.10.10">
    <property type="entry name" value="Winged helix-like DNA-binding domain superfamily/Winged helix DNA-binding domain"/>
    <property type="match status" value="1"/>
</dbReference>